<keyword evidence="3" id="KW-1185">Reference proteome</keyword>
<organism evidence="2 3">
    <name type="scientific">Mesorhizobium tianshanense</name>
    <dbReference type="NCBI Taxonomy" id="39844"/>
    <lineage>
        <taxon>Bacteria</taxon>
        <taxon>Pseudomonadati</taxon>
        <taxon>Pseudomonadota</taxon>
        <taxon>Alphaproteobacteria</taxon>
        <taxon>Hyphomicrobiales</taxon>
        <taxon>Phyllobacteriaceae</taxon>
        <taxon>Mesorhizobium</taxon>
    </lineage>
</organism>
<evidence type="ECO:0000256" key="1">
    <source>
        <dbReference type="SAM" id="SignalP"/>
    </source>
</evidence>
<dbReference type="EMBL" id="VLKT01000132">
    <property type="protein sequence ID" value="TWI16336.1"/>
    <property type="molecule type" value="Genomic_DNA"/>
</dbReference>
<accession>A0A562M8Q6</accession>
<proteinExistence type="predicted"/>
<keyword evidence="1" id="KW-0732">Signal</keyword>
<evidence type="ECO:0000313" key="2">
    <source>
        <dbReference type="EMBL" id="TWI16336.1"/>
    </source>
</evidence>
<evidence type="ECO:0008006" key="4">
    <source>
        <dbReference type="Google" id="ProtNLM"/>
    </source>
</evidence>
<name>A0A562M8Q6_9HYPH</name>
<sequence>MTWKAKTFCGLVALAAVCAGAQPTIAENSTAKAGTTPVTTGVVIRGVTIGGAPGAPGTPTGRTCDFSKEEVGPDGRMTGASVNCRPGGNLGNTMPGLPTRFDAYCIINAPVKSARVIQSTLPDNANHCDLSGITPKDATGQFKGAVWR</sequence>
<dbReference type="RefSeq" id="WP_240547482.1">
    <property type="nucleotide sequence ID" value="NZ_BSPF01000063.1"/>
</dbReference>
<evidence type="ECO:0000313" key="3">
    <source>
        <dbReference type="Proteomes" id="UP000317122"/>
    </source>
</evidence>
<protein>
    <recommendedName>
        <fullName evidence="4">Protein rhiC</fullName>
    </recommendedName>
</protein>
<dbReference type="Proteomes" id="UP000317122">
    <property type="component" value="Unassembled WGS sequence"/>
</dbReference>
<feature type="signal peptide" evidence="1">
    <location>
        <begin position="1"/>
        <end position="21"/>
    </location>
</feature>
<feature type="chain" id="PRO_5022082626" description="Protein rhiC" evidence="1">
    <location>
        <begin position="22"/>
        <end position="148"/>
    </location>
</feature>
<gene>
    <name evidence="2" type="ORF">IQ26_07718</name>
</gene>
<reference evidence="2 3" key="1">
    <citation type="journal article" date="2015" name="Stand. Genomic Sci.">
        <title>Genomic Encyclopedia of Bacterial and Archaeal Type Strains, Phase III: the genomes of soil and plant-associated and newly described type strains.</title>
        <authorList>
            <person name="Whitman W.B."/>
            <person name="Woyke T."/>
            <person name="Klenk H.P."/>
            <person name="Zhou Y."/>
            <person name="Lilburn T.G."/>
            <person name="Beck B.J."/>
            <person name="De Vos P."/>
            <person name="Vandamme P."/>
            <person name="Eisen J.A."/>
            <person name="Garrity G."/>
            <person name="Hugenholtz P."/>
            <person name="Kyrpides N.C."/>
        </authorList>
    </citation>
    <scope>NUCLEOTIDE SEQUENCE [LARGE SCALE GENOMIC DNA]</scope>
    <source>
        <strain evidence="2 3">CGMCC 1.2546</strain>
    </source>
</reference>
<dbReference type="AlphaFoldDB" id="A0A562M8Q6"/>
<comment type="caution">
    <text evidence="2">The sequence shown here is derived from an EMBL/GenBank/DDBJ whole genome shotgun (WGS) entry which is preliminary data.</text>
</comment>